<dbReference type="GO" id="GO:0046872">
    <property type="term" value="F:metal ion binding"/>
    <property type="evidence" value="ECO:0007669"/>
    <property type="project" value="UniProtKB-KW"/>
</dbReference>
<feature type="coiled-coil region" evidence="7">
    <location>
        <begin position="197"/>
        <end position="265"/>
    </location>
</feature>
<dbReference type="NCBIfam" id="TIGR01766">
    <property type="entry name" value="IS200/IS605 family accessory protein TnpB-like domain"/>
    <property type="match status" value="1"/>
</dbReference>
<comment type="caution">
    <text evidence="11">The sequence shown here is derived from an EMBL/GenBank/DDBJ whole genome shotgun (WGS) entry which is preliminary data.</text>
</comment>
<feature type="domain" description="Cas12f1-like TNB" evidence="9">
    <location>
        <begin position="307"/>
        <end position="374"/>
    </location>
</feature>
<gene>
    <name evidence="11" type="ORF">CLHOM_27500</name>
</gene>
<name>A0A0L6Z7R4_9CLOT</name>
<evidence type="ECO:0000259" key="9">
    <source>
        <dbReference type="Pfam" id="PF07282"/>
    </source>
</evidence>
<dbReference type="NCBIfam" id="NF040570">
    <property type="entry name" value="guided_TnpB"/>
    <property type="match status" value="1"/>
</dbReference>
<sequence length="381" mass="44267">MILAKKVRIIPNIEQEQKLWQSVGTARFIYNWTLAIQEENYKNGGKFINDGDLRKGLTILKKTELNWLNEVSNNVAKQGVKDACNAYKKFFKGLSDKPRFKSRRKSKPSFYNDTLKLKVKENVVLIEKVGWIKTSEQIPMNVKYANPRISFDGKFWYISVGIEKEEPISENTDVSIGVDLGLKDLAIVSNIDKPFKNINKTKEVKRLKKKLKRKQKQVSRKYEDGKIQMGKEGENRYKFTKTNNIKKIEREIKIIQRRLSNIRLNHIHQATTAIVKTKPSRIVVEDLNVKGMLKNKHLSKAIQEQCFHKFISILEYKSKFNGIEFVKAHRFYPSSKTCSCCGAIKKDLKLKDRVFICSSCNHKIDRDKNASINLSRYEKSV</sequence>
<dbReference type="RefSeq" id="WP_052222229.1">
    <property type="nucleotide sequence ID" value="NZ_LHUR01000031.1"/>
</dbReference>
<dbReference type="PATRIC" id="fig|1121318.3.peg.2763"/>
<evidence type="ECO:0000256" key="6">
    <source>
        <dbReference type="ARBA" id="ARBA00023172"/>
    </source>
</evidence>
<evidence type="ECO:0000313" key="12">
    <source>
        <dbReference type="Proteomes" id="UP000037043"/>
    </source>
</evidence>
<feature type="domain" description="Transposase putative helix-turn-helix" evidence="10">
    <location>
        <begin position="1"/>
        <end position="46"/>
    </location>
</feature>
<evidence type="ECO:0000256" key="3">
    <source>
        <dbReference type="ARBA" id="ARBA00022723"/>
    </source>
</evidence>
<evidence type="ECO:0000256" key="1">
    <source>
        <dbReference type="ARBA" id="ARBA00008761"/>
    </source>
</evidence>
<dbReference type="GO" id="GO:0032196">
    <property type="term" value="P:transposition"/>
    <property type="evidence" value="ECO:0007669"/>
    <property type="project" value="UniProtKB-KW"/>
</dbReference>
<dbReference type="EMBL" id="LHUR01000031">
    <property type="protein sequence ID" value="KOA19010.1"/>
    <property type="molecule type" value="Genomic_DNA"/>
</dbReference>
<keyword evidence="12" id="KW-1185">Reference proteome</keyword>
<protein>
    <submittedName>
        <fullName evidence="11">Putative transposase</fullName>
    </submittedName>
</protein>
<dbReference type="InterPro" id="IPR001959">
    <property type="entry name" value="Transposase"/>
</dbReference>
<keyword evidence="5" id="KW-0238">DNA-binding</keyword>
<evidence type="ECO:0000259" key="8">
    <source>
        <dbReference type="Pfam" id="PF01385"/>
    </source>
</evidence>
<dbReference type="Pfam" id="PF12323">
    <property type="entry name" value="HTH_OrfB_IS605"/>
    <property type="match status" value="1"/>
</dbReference>
<reference evidence="12" key="1">
    <citation type="submission" date="2015-08" db="EMBL/GenBank/DDBJ databases">
        <title>Genome sequence of the strict anaerobe Clostridium homopropionicum LuHBu1 (DSM 5847T).</title>
        <authorList>
            <person name="Poehlein A."/>
            <person name="Beck M."/>
            <person name="Schiel-Bengelsdorf B."/>
            <person name="Bengelsdorf F.R."/>
            <person name="Daniel R."/>
            <person name="Duerre P."/>
        </authorList>
    </citation>
    <scope>NUCLEOTIDE SEQUENCE [LARGE SCALE GENOMIC DNA]</scope>
    <source>
        <strain evidence="12">DSM 5847</strain>
    </source>
</reference>
<dbReference type="Pfam" id="PF07282">
    <property type="entry name" value="Cas12f1-like_TNB"/>
    <property type="match status" value="1"/>
</dbReference>
<evidence type="ECO:0000256" key="2">
    <source>
        <dbReference type="ARBA" id="ARBA00022578"/>
    </source>
</evidence>
<dbReference type="InterPro" id="IPR010095">
    <property type="entry name" value="Cas12f1-like_TNB"/>
</dbReference>
<dbReference type="GO" id="GO:0003677">
    <property type="term" value="F:DNA binding"/>
    <property type="evidence" value="ECO:0007669"/>
    <property type="project" value="UniProtKB-KW"/>
</dbReference>
<evidence type="ECO:0000256" key="7">
    <source>
        <dbReference type="SAM" id="Coils"/>
    </source>
</evidence>
<evidence type="ECO:0000256" key="5">
    <source>
        <dbReference type="ARBA" id="ARBA00023125"/>
    </source>
</evidence>
<keyword evidence="6" id="KW-0233">DNA recombination</keyword>
<evidence type="ECO:0000259" key="10">
    <source>
        <dbReference type="Pfam" id="PF12323"/>
    </source>
</evidence>
<dbReference type="GO" id="GO:0006310">
    <property type="term" value="P:DNA recombination"/>
    <property type="evidence" value="ECO:0007669"/>
    <property type="project" value="UniProtKB-KW"/>
</dbReference>
<dbReference type="STRING" id="36844.SAMN04488501_1093"/>
<keyword evidence="2" id="KW-0815">Transposition</keyword>
<keyword evidence="7" id="KW-0175">Coiled coil</keyword>
<dbReference type="Proteomes" id="UP000037043">
    <property type="component" value="Unassembled WGS sequence"/>
</dbReference>
<keyword evidence="4" id="KW-0862">Zinc</keyword>
<evidence type="ECO:0000313" key="11">
    <source>
        <dbReference type="EMBL" id="KOA19010.1"/>
    </source>
</evidence>
<organism evidence="11 12">
    <name type="scientific">Clostridium homopropionicum DSM 5847</name>
    <dbReference type="NCBI Taxonomy" id="1121318"/>
    <lineage>
        <taxon>Bacteria</taxon>
        <taxon>Bacillati</taxon>
        <taxon>Bacillota</taxon>
        <taxon>Clostridia</taxon>
        <taxon>Eubacteriales</taxon>
        <taxon>Clostridiaceae</taxon>
        <taxon>Clostridium</taxon>
    </lineage>
</organism>
<accession>A0A0L6Z7R4</accession>
<dbReference type="AlphaFoldDB" id="A0A0L6Z7R4"/>
<evidence type="ECO:0000256" key="4">
    <source>
        <dbReference type="ARBA" id="ARBA00022833"/>
    </source>
</evidence>
<comment type="similarity">
    <text evidence="1">In the C-terminal section; belongs to the transposase 35 family.</text>
</comment>
<keyword evidence="3" id="KW-0479">Metal-binding</keyword>
<proteinExistence type="inferred from homology"/>
<feature type="domain" description="Probable transposase IS891/IS1136/IS1341" evidence="8">
    <location>
        <begin position="164"/>
        <end position="295"/>
    </location>
</feature>
<dbReference type="Pfam" id="PF01385">
    <property type="entry name" value="OrfB_IS605"/>
    <property type="match status" value="1"/>
</dbReference>
<dbReference type="InterPro" id="IPR021027">
    <property type="entry name" value="Transposase_put_HTH"/>
</dbReference>